<gene>
    <name evidence="2" type="ORF">CGL2_11346161</name>
</gene>
<protein>
    <submittedName>
        <fullName evidence="2">Uncharacterized protein</fullName>
    </submittedName>
</protein>
<proteinExistence type="predicted"/>
<accession>B6ALC7</accession>
<evidence type="ECO:0000313" key="2">
    <source>
        <dbReference type="EMBL" id="EDZ40381.1"/>
    </source>
</evidence>
<dbReference type="AlphaFoldDB" id="B6ALC7"/>
<feature type="region of interest" description="Disordered" evidence="1">
    <location>
        <begin position="20"/>
        <end position="39"/>
    </location>
</feature>
<dbReference type="EMBL" id="DS995259">
    <property type="protein sequence ID" value="EDZ40381.1"/>
    <property type="molecule type" value="Genomic_DNA"/>
</dbReference>
<reference evidence="2" key="1">
    <citation type="journal article" date="2004" name="Nature">
        <title>Community structure and metabolism through reconstruction of microbial genomes from the environment.</title>
        <authorList>
            <person name="Tyson G.W."/>
            <person name="Chapman J."/>
            <person name="Hugenholtz P."/>
            <person name="Allen E.E."/>
            <person name="Ram R.J."/>
            <person name="Richardson P.M."/>
            <person name="Solovyev V.V."/>
            <person name="Rubin E.M."/>
            <person name="Rokhsar D.S."/>
            <person name="Banfield J.F."/>
        </authorList>
    </citation>
    <scope>NUCLEOTIDE SEQUENCE [LARGE SCALE GENOMIC DNA]</scope>
</reference>
<evidence type="ECO:0000256" key="1">
    <source>
        <dbReference type="SAM" id="MobiDB-lite"/>
    </source>
</evidence>
<sequence length="63" mass="7439">MPLERSLKCLKPFCQKENRPSCRKHVPGESPPTVGKIRASPDSRFLRRNHLLDKRIPQKFNIW</sequence>
<organism evidence="2">
    <name type="scientific">Leptospirillum sp. Group II '5-way CG'</name>
    <dbReference type="NCBI Taxonomy" id="419541"/>
    <lineage>
        <taxon>Bacteria</taxon>
        <taxon>Pseudomonadati</taxon>
        <taxon>Nitrospirota</taxon>
        <taxon>Nitrospiria</taxon>
        <taxon>Nitrospirales</taxon>
        <taxon>Nitrospiraceae</taxon>
        <taxon>Leptospirillum</taxon>
    </lineage>
</organism>
<reference evidence="2" key="2">
    <citation type="journal article" date="2008" name="PLoS Biol.">
        <title>Population genomic analysis of strain variation in Leptospirillum group II bacteria involved in acid mine drainage formation.</title>
        <authorList>
            <person name="Simmons S.L."/>
            <person name="Dibartolo G."/>
            <person name="Denef V.J."/>
            <person name="Goltsman D.S."/>
            <person name="Thelen M.P."/>
            <person name="Banfield J.F."/>
        </authorList>
    </citation>
    <scope>NUCLEOTIDE SEQUENCE [LARGE SCALE GENOMIC DNA]</scope>
</reference>
<name>B6ALC7_9BACT</name>